<evidence type="ECO:0000256" key="1">
    <source>
        <dbReference type="SAM" id="Coils"/>
    </source>
</evidence>
<sequence length="437" mass="52458">MNDKKFDEEIAKTEKTIKKIRFFGWFFVFTGFIFLIVGLYYWFLIRDDFNEVGDFIGGVSGSLWALAGLFFIYIAFLGQKIEIKNQQKELALNRKELELNRQELEESRKVFKAQAEIMLDQKLDTTFFNLLDNHRKLIDSFKRGENKNIGSSISFFNNNYNKIETVSGYEVLQEIYDTLNSYLHEYSNYLKNRNIFDSEITNTNPISLIKKYRYIELLYNEVSGIIEFISNKIKKDNRDFYFKTLFNNLSNEEKFLLTTFNINVSDKHIPELNFEDYLRLGFIDFSSEVNFLSFKNFFFREQNLKKEINERVIIKIIDENPKDYSEFNIYIVKDDKKEIIDSIKIMSIQQEIPVYGLLLNITKQYFSEKIKEKKEKKDSRQKYNIILQGINKINNFCMYDFYDIIIGLNNEELVLYTERNYNFFSDWIKDYFNDKEN</sequence>
<comment type="caution">
    <text evidence="3">The sequence shown here is derived from an EMBL/GenBank/DDBJ whole genome shotgun (WGS) entry which is preliminary data.</text>
</comment>
<evidence type="ECO:0000313" key="4">
    <source>
        <dbReference type="Proteomes" id="UP000244090"/>
    </source>
</evidence>
<feature type="transmembrane region" description="Helical" evidence="2">
    <location>
        <begin position="22"/>
        <end position="43"/>
    </location>
</feature>
<accession>A0A2T6BQL0</accession>
<dbReference type="EMBL" id="QBKT01000014">
    <property type="protein sequence ID" value="PTX58383.1"/>
    <property type="molecule type" value="Genomic_DNA"/>
</dbReference>
<evidence type="ECO:0000313" key="3">
    <source>
        <dbReference type="EMBL" id="PTX58383.1"/>
    </source>
</evidence>
<keyword evidence="2" id="KW-1133">Transmembrane helix</keyword>
<keyword evidence="2" id="KW-0812">Transmembrane</keyword>
<dbReference type="RefSeq" id="WP_108116817.1">
    <property type="nucleotide sequence ID" value="NZ_QBKT01000014.1"/>
</dbReference>
<organism evidence="3 4">
    <name type="scientific">Kordia periserrulae</name>
    <dbReference type="NCBI Taxonomy" id="701523"/>
    <lineage>
        <taxon>Bacteria</taxon>
        <taxon>Pseudomonadati</taxon>
        <taxon>Bacteroidota</taxon>
        <taxon>Flavobacteriia</taxon>
        <taxon>Flavobacteriales</taxon>
        <taxon>Flavobacteriaceae</taxon>
        <taxon>Kordia</taxon>
    </lineage>
</organism>
<gene>
    <name evidence="3" type="ORF">C8N46_11428</name>
</gene>
<dbReference type="OrthoDB" id="6678638at2"/>
<keyword evidence="1" id="KW-0175">Coiled coil</keyword>
<feature type="transmembrane region" description="Helical" evidence="2">
    <location>
        <begin position="55"/>
        <end position="78"/>
    </location>
</feature>
<name>A0A2T6BQL0_9FLAO</name>
<reference evidence="3 4" key="1">
    <citation type="submission" date="2018-04" db="EMBL/GenBank/DDBJ databases">
        <title>Genomic Encyclopedia of Archaeal and Bacterial Type Strains, Phase II (KMG-II): from individual species to whole genera.</title>
        <authorList>
            <person name="Goeker M."/>
        </authorList>
    </citation>
    <scope>NUCLEOTIDE SEQUENCE [LARGE SCALE GENOMIC DNA]</scope>
    <source>
        <strain evidence="3 4">DSM 25731</strain>
    </source>
</reference>
<keyword evidence="4" id="KW-1185">Reference proteome</keyword>
<dbReference type="Proteomes" id="UP000244090">
    <property type="component" value="Unassembled WGS sequence"/>
</dbReference>
<evidence type="ECO:0008006" key="5">
    <source>
        <dbReference type="Google" id="ProtNLM"/>
    </source>
</evidence>
<evidence type="ECO:0000256" key="2">
    <source>
        <dbReference type="SAM" id="Phobius"/>
    </source>
</evidence>
<keyword evidence="2" id="KW-0472">Membrane</keyword>
<dbReference type="AlphaFoldDB" id="A0A2T6BQL0"/>
<proteinExistence type="predicted"/>
<feature type="coiled-coil region" evidence="1">
    <location>
        <begin position="80"/>
        <end position="121"/>
    </location>
</feature>
<protein>
    <recommendedName>
        <fullName evidence="5">Phage abortive infection protein</fullName>
    </recommendedName>
</protein>